<dbReference type="AlphaFoldDB" id="A0A502CKA6"/>
<name>A0A502CKA6_9SPHN</name>
<feature type="transmembrane region" description="Helical" evidence="6">
    <location>
        <begin position="107"/>
        <end position="126"/>
    </location>
</feature>
<evidence type="ECO:0000256" key="4">
    <source>
        <dbReference type="ARBA" id="ARBA00022989"/>
    </source>
</evidence>
<evidence type="ECO:0000256" key="1">
    <source>
        <dbReference type="ARBA" id="ARBA00004141"/>
    </source>
</evidence>
<dbReference type="Proteomes" id="UP000318413">
    <property type="component" value="Unassembled WGS sequence"/>
</dbReference>
<organism evidence="7 8">
    <name type="scientific">Sphingomonas oligophenolica</name>
    <dbReference type="NCBI Taxonomy" id="301154"/>
    <lineage>
        <taxon>Bacteria</taxon>
        <taxon>Pseudomonadati</taxon>
        <taxon>Pseudomonadota</taxon>
        <taxon>Alphaproteobacteria</taxon>
        <taxon>Sphingomonadales</taxon>
        <taxon>Sphingomonadaceae</taxon>
        <taxon>Sphingomonas</taxon>
    </lineage>
</organism>
<dbReference type="OrthoDB" id="7585760at2"/>
<evidence type="ECO:0000313" key="8">
    <source>
        <dbReference type="Proteomes" id="UP000318413"/>
    </source>
</evidence>
<keyword evidence="4 6" id="KW-1133">Transmembrane helix</keyword>
<dbReference type="GO" id="GO:0016020">
    <property type="term" value="C:membrane"/>
    <property type="evidence" value="ECO:0007669"/>
    <property type="project" value="UniProtKB-SubCell"/>
</dbReference>
<dbReference type="GO" id="GO:0046873">
    <property type="term" value="F:metal ion transmembrane transporter activity"/>
    <property type="evidence" value="ECO:0007669"/>
    <property type="project" value="InterPro"/>
</dbReference>
<keyword evidence="5 6" id="KW-0472">Membrane</keyword>
<sequence>MDALMAALVVAALAQIGDRIPWLAAILADRYRKPWLIVAMAALALAAASAIAATFGTWLAPRLTPEAKQLFVAIALLLLGTGVVGTVKPPDRLTGWRIGATATSFLGFFILAFGDGIQFVVLALAARSPLPSLAVVGATLGSLAVVATAASLGENAWIALPLVIARRIIAALFIVAGVGVAMSALGLL</sequence>
<dbReference type="RefSeq" id="WP_140869029.1">
    <property type="nucleotide sequence ID" value="NZ_RCZK01000003.1"/>
</dbReference>
<evidence type="ECO:0000256" key="6">
    <source>
        <dbReference type="RuleBase" id="RU365102"/>
    </source>
</evidence>
<dbReference type="Pfam" id="PF01169">
    <property type="entry name" value="GDT1"/>
    <property type="match status" value="2"/>
</dbReference>
<feature type="transmembrane region" description="Helical" evidence="6">
    <location>
        <begin position="133"/>
        <end position="152"/>
    </location>
</feature>
<evidence type="ECO:0000256" key="3">
    <source>
        <dbReference type="ARBA" id="ARBA00022692"/>
    </source>
</evidence>
<accession>A0A502CKA6</accession>
<reference evidence="7 8" key="1">
    <citation type="journal article" date="2019" name="Environ. Microbiol.">
        <title>Species interactions and distinct microbial communities in high Arctic permafrost affected cryosols are associated with the CH4 and CO2 gas fluxes.</title>
        <authorList>
            <person name="Altshuler I."/>
            <person name="Hamel J."/>
            <person name="Turney S."/>
            <person name="Magnuson E."/>
            <person name="Levesque R."/>
            <person name="Greer C."/>
            <person name="Whyte L.G."/>
        </authorList>
    </citation>
    <scope>NUCLEOTIDE SEQUENCE [LARGE SCALE GENOMIC DNA]</scope>
    <source>
        <strain evidence="7 8">S5.1</strain>
    </source>
</reference>
<evidence type="ECO:0000313" key="7">
    <source>
        <dbReference type="EMBL" id="TPG13657.1"/>
    </source>
</evidence>
<dbReference type="InterPro" id="IPR001727">
    <property type="entry name" value="GDT1-like"/>
</dbReference>
<feature type="transmembrane region" description="Helical" evidence="6">
    <location>
        <begin position="164"/>
        <end position="187"/>
    </location>
</feature>
<gene>
    <name evidence="7" type="ORF">EAH84_05630</name>
</gene>
<comment type="caution">
    <text evidence="7">The sequence shown here is derived from an EMBL/GenBank/DDBJ whole genome shotgun (WGS) entry which is preliminary data.</text>
</comment>
<feature type="transmembrane region" description="Helical" evidence="6">
    <location>
        <begin position="35"/>
        <end position="58"/>
    </location>
</feature>
<comment type="subcellular location">
    <subcellularLocation>
        <location evidence="1 6">Membrane</location>
        <topology evidence="1 6">Multi-pass membrane protein</topology>
    </subcellularLocation>
</comment>
<keyword evidence="8" id="KW-1185">Reference proteome</keyword>
<protein>
    <recommendedName>
        <fullName evidence="6">GDT1 family protein</fullName>
    </recommendedName>
</protein>
<keyword evidence="3 6" id="KW-0812">Transmembrane</keyword>
<proteinExistence type="inferred from homology"/>
<dbReference type="EMBL" id="RCZK01000003">
    <property type="protein sequence ID" value="TPG13657.1"/>
    <property type="molecule type" value="Genomic_DNA"/>
</dbReference>
<comment type="similarity">
    <text evidence="2 6">Belongs to the GDT1 family.</text>
</comment>
<feature type="transmembrane region" description="Helical" evidence="6">
    <location>
        <begin position="70"/>
        <end position="87"/>
    </location>
</feature>
<evidence type="ECO:0000256" key="2">
    <source>
        <dbReference type="ARBA" id="ARBA00009190"/>
    </source>
</evidence>
<evidence type="ECO:0000256" key="5">
    <source>
        <dbReference type="ARBA" id="ARBA00023136"/>
    </source>
</evidence>